<dbReference type="InterPro" id="IPR036412">
    <property type="entry name" value="HAD-like_sf"/>
</dbReference>
<dbReference type="OrthoDB" id="9781413at2"/>
<dbReference type="SFLD" id="SFLDG01140">
    <property type="entry name" value="C2.B:_Phosphomannomutase_and_P"/>
    <property type="match status" value="1"/>
</dbReference>
<dbReference type="Pfam" id="PF08282">
    <property type="entry name" value="Hydrolase_3"/>
    <property type="match status" value="1"/>
</dbReference>
<dbReference type="InterPro" id="IPR000150">
    <property type="entry name" value="Cof"/>
</dbReference>
<dbReference type="PROSITE" id="PS01228">
    <property type="entry name" value="COF_1"/>
    <property type="match status" value="1"/>
</dbReference>
<dbReference type="InterPro" id="IPR023214">
    <property type="entry name" value="HAD_sf"/>
</dbReference>
<dbReference type="CDD" id="cd07516">
    <property type="entry name" value="HAD_Pase"/>
    <property type="match status" value="1"/>
</dbReference>
<dbReference type="GO" id="GO:0000287">
    <property type="term" value="F:magnesium ion binding"/>
    <property type="evidence" value="ECO:0007669"/>
    <property type="project" value="TreeGrafter"/>
</dbReference>
<protein>
    <recommendedName>
        <fullName evidence="3">Cof subfamily protein (Haloacid dehalogenase superfamily)/HAD superfamily hydrolase (TIGR01484 family)</fullName>
    </recommendedName>
</protein>
<dbReference type="SFLD" id="SFLDS00003">
    <property type="entry name" value="Haloacid_Dehalogenase"/>
    <property type="match status" value="1"/>
</dbReference>
<evidence type="ECO:0000313" key="2">
    <source>
        <dbReference type="Proteomes" id="UP000277108"/>
    </source>
</evidence>
<dbReference type="PANTHER" id="PTHR10000">
    <property type="entry name" value="PHOSPHOSERINE PHOSPHATASE"/>
    <property type="match status" value="1"/>
</dbReference>
<reference evidence="1 2" key="1">
    <citation type="submission" date="2018-11" db="EMBL/GenBank/DDBJ databases">
        <title>Genomic Encyclopedia of Type Strains, Phase IV (KMG-IV): sequencing the most valuable type-strain genomes for metagenomic binning, comparative biology and taxonomic classification.</title>
        <authorList>
            <person name="Goeker M."/>
        </authorList>
    </citation>
    <scope>NUCLEOTIDE SEQUENCE [LARGE SCALE GENOMIC DNA]</scope>
    <source>
        <strain evidence="1 2">DSM 29158</strain>
    </source>
</reference>
<dbReference type="PANTHER" id="PTHR10000:SF23">
    <property type="entry name" value="5-AMINO-6-(5-PHOSPHO-D-RIBITYLAMINO)URACIL PHOSPHATASE YITU"/>
    <property type="match status" value="1"/>
</dbReference>
<dbReference type="EMBL" id="RKRK01000002">
    <property type="protein sequence ID" value="RPF57594.1"/>
    <property type="molecule type" value="Genomic_DNA"/>
</dbReference>
<dbReference type="Proteomes" id="UP000277108">
    <property type="component" value="Unassembled WGS sequence"/>
</dbReference>
<dbReference type="NCBIfam" id="TIGR00099">
    <property type="entry name" value="Cof-subfamily"/>
    <property type="match status" value="1"/>
</dbReference>
<dbReference type="Gene3D" id="3.30.1240.10">
    <property type="match status" value="1"/>
</dbReference>
<gene>
    <name evidence="1" type="ORF">EDD62_0215</name>
</gene>
<dbReference type="GO" id="GO:0016791">
    <property type="term" value="F:phosphatase activity"/>
    <property type="evidence" value="ECO:0007669"/>
    <property type="project" value="TreeGrafter"/>
</dbReference>
<name>A0A3N5BIF3_9BACL</name>
<comment type="caution">
    <text evidence="1">The sequence shown here is derived from an EMBL/GenBank/DDBJ whole genome shotgun (WGS) entry which is preliminary data.</text>
</comment>
<evidence type="ECO:0000313" key="1">
    <source>
        <dbReference type="EMBL" id="RPF57594.1"/>
    </source>
</evidence>
<dbReference type="InterPro" id="IPR006379">
    <property type="entry name" value="HAD-SF_hydro_IIB"/>
</dbReference>
<evidence type="ECO:0008006" key="3">
    <source>
        <dbReference type="Google" id="ProtNLM"/>
    </source>
</evidence>
<dbReference type="Gene3D" id="3.40.50.1000">
    <property type="entry name" value="HAD superfamily/HAD-like"/>
    <property type="match status" value="1"/>
</dbReference>
<dbReference type="NCBIfam" id="TIGR01484">
    <property type="entry name" value="HAD-SF-IIB"/>
    <property type="match status" value="1"/>
</dbReference>
<dbReference type="AlphaFoldDB" id="A0A3N5BIF3"/>
<dbReference type="SUPFAM" id="SSF56784">
    <property type="entry name" value="HAD-like"/>
    <property type="match status" value="1"/>
</dbReference>
<dbReference type="GO" id="GO:0005829">
    <property type="term" value="C:cytosol"/>
    <property type="evidence" value="ECO:0007669"/>
    <property type="project" value="TreeGrafter"/>
</dbReference>
<accession>A0A3N5BIF3</accession>
<sequence length="272" mass="31084">MEKHLICLDLDGTLLSNQKEILPFTKKVLLELKAQGHILMIATGRPYRATEKYYNELSLSTPVVNFNGAFVHHPTDLYFKTVHETLDLQIAKDIIEELHDLKIQNVVAEVKDQVFIHYHDSLLIDEFSMGNPTILHGNLAELMDEHSTSILIQAEERHIKDIREHLTNIYAEAIEHRRWGDPFPVIELVKKGINKAQGIMYVKEKLDLNGVKTIAFGDEDNDLEMIKYADIGVAMHNGINDLKSVATHTTLSNEEDGIGHFLNDYFNLEMEE</sequence>
<dbReference type="RefSeq" id="WP_123807203.1">
    <property type="nucleotide sequence ID" value="NZ_RKRK01000002.1"/>
</dbReference>
<proteinExistence type="predicted"/>
<keyword evidence="2" id="KW-1185">Reference proteome</keyword>
<organism evidence="1 2">
    <name type="scientific">Abyssicoccus albus</name>
    <dbReference type="NCBI Taxonomy" id="1817405"/>
    <lineage>
        <taxon>Bacteria</taxon>
        <taxon>Bacillati</taxon>
        <taxon>Bacillota</taxon>
        <taxon>Bacilli</taxon>
        <taxon>Bacillales</taxon>
        <taxon>Abyssicoccaceae</taxon>
    </lineage>
</organism>